<dbReference type="RefSeq" id="WP_211421318.1">
    <property type="nucleotide sequence ID" value="NZ_CP072642.1"/>
</dbReference>
<protein>
    <submittedName>
        <fullName evidence="10">M48 family metalloprotease</fullName>
        <ecNumber evidence="10">3.4.24.-</ecNumber>
    </submittedName>
</protein>
<feature type="transmembrane region" description="Helical" evidence="8">
    <location>
        <begin position="183"/>
        <end position="205"/>
    </location>
</feature>
<name>A0ABX8AXF1_9BACT</name>
<keyword evidence="11" id="KW-1185">Reference proteome</keyword>
<keyword evidence="4 6" id="KW-0862">Zinc</keyword>
<dbReference type="EMBL" id="CP072642">
    <property type="protein sequence ID" value="QUV92883.1"/>
    <property type="molecule type" value="Genomic_DNA"/>
</dbReference>
<dbReference type="CDD" id="cd07333">
    <property type="entry name" value="M48C_bepA_like"/>
    <property type="match status" value="1"/>
</dbReference>
<accession>A0ABX8AXF1</accession>
<evidence type="ECO:0000313" key="11">
    <source>
        <dbReference type="Proteomes" id="UP000677668"/>
    </source>
</evidence>
<keyword evidence="1 6" id="KW-0645">Protease</keyword>
<keyword evidence="5 6" id="KW-0482">Metalloprotease</keyword>
<evidence type="ECO:0000256" key="6">
    <source>
        <dbReference type="RuleBase" id="RU003983"/>
    </source>
</evidence>
<keyword evidence="8" id="KW-0812">Transmembrane</keyword>
<dbReference type="Pfam" id="PF01435">
    <property type="entry name" value="Peptidase_M48"/>
    <property type="match status" value="1"/>
</dbReference>
<evidence type="ECO:0000256" key="5">
    <source>
        <dbReference type="ARBA" id="ARBA00023049"/>
    </source>
</evidence>
<evidence type="ECO:0000256" key="2">
    <source>
        <dbReference type="ARBA" id="ARBA00022723"/>
    </source>
</evidence>
<keyword evidence="3 6" id="KW-0378">Hydrolase</keyword>
<keyword evidence="8" id="KW-1133">Transmembrane helix</keyword>
<feature type="region of interest" description="Disordered" evidence="7">
    <location>
        <begin position="304"/>
        <end position="379"/>
    </location>
</feature>
<dbReference type="GO" id="GO:0008237">
    <property type="term" value="F:metallopeptidase activity"/>
    <property type="evidence" value="ECO:0007669"/>
    <property type="project" value="UniProtKB-KW"/>
</dbReference>
<evidence type="ECO:0000256" key="8">
    <source>
        <dbReference type="SAM" id="Phobius"/>
    </source>
</evidence>
<dbReference type="InterPro" id="IPR001915">
    <property type="entry name" value="Peptidase_M48"/>
</dbReference>
<organism evidence="10 11">
    <name type="scientific">Chloracidobacterium sp. N</name>
    <dbReference type="NCBI Taxonomy" id="2821540"/>
    <lineage>
        <taxon>Bacteria</taxon>
        <taxon>Pseudomonadati</taxon>
        <taxon>Acidobacteriota</taxon>
        <taxon>Terriglobia</taxon>
        <taxon>Terriglobales</taxon>
        <taxon>Acidobacteriaceae</taxon>
        <taxon>Chloracidobacterium</taxon>
        <taxon>Chloracidobacterium aggregatum</taxon>
    </lineage>
</organism>
<evidence type="ECO:0000256" key="4">
    <source>
        <dbReference type="ARBA" id="ARBA00022833"/>
    </source>
</evidence>
<dbReference type="EC" id="3.4.24.-" evidence="10"/>
<reference evidence="10 11" key="1">
    <citation type="submission" date="2021-03" db="EMBL/GenBank/DDBJ databases">
        <title>Genomic and phenotypic characterization of Chloracidobacterium isolates provides evidence for multiple species.</title>
        <authorList>
            <person name="Saini M.K."/>
            <person name="Costas A.M.G."/>
            <person name="Tank M."/>
            <person name="Bryant D.A."/>
        </authorList>
    </citation>
    <scope>NUCLEOTIDE SEQUENCE [LARGE SCALE GENOMIC DNA]</scope>
    <source>
        <strain evidence="10 11">N</strain>
    </source>
</reference>
<sequence length="379" mass="41599">MFSGRRFHRRMSWLLITGLLVGSVLPVGVRADDKDKKTNSPVTRKLSDKENPLMIGKRDINKGSLNFYSKDKEMAIGAQLAAELDRQLKFVTDPVVVEYINRLGQTIASNSDAKVPFTIKVVDSPEVNAFALPGGYFYVNKGLILAADNEAQIASVMAHEIAHVAARHATEQVSKGQLAQFGMIPLIFVGGVAGVLVANAANILVPLTFLKFGRNAEFEADMLGAQYAWASGYDPDEFIAFFEKLKAQQDPKQKIPTVFSTHPPTEERATKMRQLTAAFPTREEYIISSSEFARVKARLGAIAPDAGRRIGPGGGNDQPSRPTLRRRQPDAPPEEDDEMNTPADRPQKSEPSNRPTLRRRTDNNPPPDDGSPLSMASSE</sequence>
<dbReference type="PANTHER" id="PTHR22726:SF1">
    <property type="entry name" value="METALLOENDOPEPTIDASE OMA1, MITOCHONDRIAL"/>
    <property type="match status" value="1"/>
</dbReference>
<comment type="similarity">
    <text evidence="6">Belongs to the peptidase M48 family.</text>
</comment>
<evidence type="ECO:0000256" key="3">
    <source>
        <dbReference type="ARBA" id="ARBA00022801"/>
    </source>
</evidence>
<keyword evidence="2" id="KW-0479">Metal-binding</keyword>
<keyword evidence="8" id="KW-0472">Membrane</keyword>
<proteinExistence type="inferred from homology"/>
<comment type="cofactor">
    <cofactor evidence="6">
        <name>Zn(2+)</name>
        <dbReference type="ChEBI" id="CHEBI:29105"/>
    </cofactor>
    <text evidence="6">Binds 1 zinc ion per subunit.</text>
</comment>
<evidence type="ECO:0000259" key="9">
    <source>
        <dbReference type="Pfam" id="PF01435"/>
    </source>
</evidence>
<gene>
    <name evidence="10" type="ORF">J8C05_05655</name>
</gene>
<evidence type="ECO:0000256" key="1">
    <source>
        <dbReference type="ARBA" id="ARBA00022670"/>
    </source>
</evidence>
<dbReference type="PANTHER" id="PTHR22726">
    <property type="entry name" value="METALLOENDOPEPTIDASE OMA1"/>
    <property type="match status" value="1"/>
</dbReference>
<dbReference type="InterPro" id="IPR051156">
    <property type="entry name" value="Mito/Outer_Membr_Metalloprot"/>
</dbReference>
<evidence type="ECO:0000256" key="7">
    <source>
        <dbReference type="SAM" id="MobiDB-lite"/>
    </source>
</evidence>
<dbReference type="Gene3D" id="3.30.2010.10">
    <property type="entry name" value="Metalloproteases ('zincins'), catalytic domain"/>
    <property type="match status" value="1"/>
</dbReference>
<evidence type="ECO:0000313" key="10">
    <source>
        <dbReference type="EMBL" id="QUV92883.1"/>
    </source>
</evidence>
<dbReference type="Proteomes" id="UP000677668">
    <property type="component" value="Chromosome 1"/>
</dbReference>
<feature type="domain" description="Peptidase M48" evidence="9">
    <location>
        <begin position="99"/>
        <end position="274"/>
    </location>
</feature>